<dbReference type="SMR" id="L8H7U8"/>
<evidence type="ECO:0000256" key="3">
    <source>
        <dbReference type="ARBA" id="ARBA00022729"/>
    </source>
</evidence>
<dbReference type="FunFam" id="3.40.50.1820:FF:000028">
    <property type="entry name" value="S9 family peptidase"/>
    <property type="match status" value="1"/>
</dbReference>
<dbReference type="SUPFAM" id="SSF53474">
    <property type="entry name" value="alpha/beta-Hydrolases"/>
    <property type="match status" value="1"/>
</dbReference>
<evidence type="ECO:0000256" key="2">
    <source>
        <dbReference type="ARBA" id="ARBA00022670"/>
    </source>
</evidence>
<accession>L8H7U8</accession>
<dbReference type="AlphaFoldDB" id="L8H7U8"/>
<keyword evidence="5" id="KW-0720">Serine protease</keyword>
<dbReference type="SUPFAM" id="SSF82171">
    <property type="entry name" value="DPP6 N-terminal domain-like"/>
    <property type="match status" value="1"/>
</dbReference>
<dbReference type="InterPro" id="IPR029058">
    <property type="entry name" value="AB_hydrolase_fold"/>
</dbReference>
<dbReference type="InterPro" id="IPR001375">
    <property type="entry name" value="Peptidase_S9_cat"/>
</dbReference>
<dbReference type="RefSeq" id="XP_004344958.1">
    <property type="nucleotide sequence ID" value="XM_004344908.1"/>
</dbReference>
<dbReference type="Proteomes" id="UP000011083">
    <property type="component" value="Unassembled WGS sequence"/>
</dbReference>
<name>L8H7U8_ACACF</name>
<dbReference type="OMA" id="YKHWDEW"/>
<dbReference type="Gene3D" id="3.40.50.1820">
    <property type="entry name" value="alpha/beta hydrolase"/>
    <property type="match status" value="1"/>
</dbReference>
<dbReference type="Gene3D" id="2.120.10.30">
    <property type="entry name" value="TolB, C-terminal domain"/>
    <property type="match status" value="2"/>
</dbReference>
<sequence length="702" mass="78270">MIILRATSSCLTTLGGAVLAVVLAYCLASVFNPDMQAHAEPHPFTIRDLTAVQRVGDLSVSPNGLLAAFTVRKWGHVRRVTTKEGVSDNSPCWSPDSAHLVFLSSRSGSSQVWGVKATGGEDAVYQLTDLPLDVESLRWSPTGEYLSFSASVYLDCPAEQMFQCTADKNKEVEARGPNTGFVYTSLYVRRWDAYVTEGKHNSLFVLRLAKTVDGSGFKALYPALPISYGLKAAAPVPPFGGAEQYAWSPDGKEIAFTAEMINHETAWSTGWRIFTVAIGQHGPETGSLRNIVDNVTKARTQNPTYSPDGKYLAYQAMDRPGFEADRLHVNLYNRLQKTTAPLTAHWDRSVDGVLWSLDSQFLVADASDNANHKLWTISVPSGKVEELVGAKHNANPQWASPDLLLFSRDSLMSPADLWSLRMDTRQVSRLTDINADMRRETIMSTPVSFNFEGAGDSVQAWLFKPVNFEAGKKYPLAVLIHGGPQGAWEDAWSYRWNPQNLAGHGYGVVAINPHGSTGWGQNFTDAVSGDWGGRPFEDIMKGVKYTLLHNDWIDQTRVGALGASYGGYMINWINGHTDNFFKCLVCHDGMFNTLASYYATEELFFPEWEFKGTPWKSLDLYNKWNPAAHTDKWSTPTLVIHGGMDFRLPVTEGLSAFTALQRRNIPSKLLVFPMENHWVLKPQNSIMWYDNVLEWLDQWLKQ</sequence>
<dbReference type="KEGG" id="acan:ACA1_286170"/>
<evidence type="ECO:0000256" key="1">
    <source>
        <dbReference type="ARBA" id="ARBA00010040"/>
    </source>
</evidence>
<comment type="similarity">
    <text evidence="1">Belongs to the peptidase S9C family.</text>
</comment>
<keyword evidence="8" id="KW-1185">Reference proteome</keyword>
<dbReference type="Pfam" id="PF07676">
    <property type="entry name" value="PD40"/>
    <property type="match status" value="2"/>
</dbReference>
<keyword evidence="3" id="KW-0732">Signal</keyword>
<evidence type="ECO:0000256" key="5">
    <source>
        <dbReference type="ARBA" id="ARBA00022825"/>
    </source>
</evidence>
<evidence type="ECO:0000313" key="7">
    <source>
        <dbReference type="EMBL" id="ELR21215.1"/>
    </source>
</evidence>
<feature type="domain" description="Peptidase S9 prolyl oligopeptidase catalytic" evidence="6">
    <location>
        <begin position="492"/>
        <end position="701"/>
    </location>
</feature>
<dbReference type="InterPro" id="IPR011042">
    <property type="entry name" value="6-blade_b-propeller_TolB-like"/>
</dbReference>
<dbReference type="GO" id="GO:0004252">
    <property type="term" value="F:serine-type endopeptidase activity"/>
    <property type="evidence" value="ECO:0007669"/>
    <property type="project" value="TreeGrafter"/>
</dbReference>
<dbReference type="PANTHER" id="PTHR42776:SF13">
    <property type="entry name" value="DIPEPTIDYL-PEPTIDASE 5"/>
    <property type="match status" value="1"/>
</dbReference>
<dbReference type="PANTHER" id="PTHR42776">
    <property type="entry name" value="SERINE PEPTIDASE S9 FAMILY MEMBER"/>
    <property type="match status" value="1"/>
</dbReference>
<evidence type="ECO:0000259" key="6">
    <source>
        <dbReference type="Pfam" id="PF00326"/>
    </source>
</evidence>
<dbReference type="OrthoDB" id="416344at2759"/>
<dbReference type="GO" id="GO:0006508">
    <property type="term" value="P:proteolysis"/>
    <property type="evidence" value="ECO:0007669"/>
    <property type="project" value="UniProtKB-KW"/>
</dbReference>
<evidence type="ECO:0000313" key="8">
    <source>
        <dbReference type="Proteomes" id="UP000011083"/>
    </source>
</evidence>
<protein>
    <submittedName>
        <fullName evidence="7">Alanyl dipeptidyl peptidase</fullName>
    </submittedName>
</protein>
<dbReference type="VEuPathDB" id="AmoebaDB:ACA1_286170"/>
<evidence type="ECO:0000256" key="4">
    <source>
        <dbReference type="ARBA" id="ARBA00022801"/>
    </source>
</evidence>
<dbReference type="EMBL" id="KB007908">
    <property type="protein sequence ID" value="ELR21215.1"/>
    <property type="molecule type" value="Genomic_DNA"/>
</dbReference>
<dbReference type="GeneID" id="14922098"/>
<dbReference type="InterPro" id="IPR011659">
    <property type="entry name" value="WD40"/>
</dbReference>
<dbReference type="STRING" id="1257118.L8H7U8"/>
<gene>
    <name evidence="7" type="ORF">ACA1_286170</name>
</gene>
<reference evidence="7 8" key="1">
    <citation type="journal article" date="2013" name="Genome Biol.">
        <title>Genome of Acanthamoeba castellanii highlights extensive lateral gene transfer and early evolution of tyrosine kinase signaling.</title>
        <authorList>
            <person name="Clarke M."/>
            <person name="Lohan A.J."/>
            <person name="Liu B."/>
            <person name="Lagkouvardos I."/>
            <person name="Roy S."/>
            <person name="Zafar N."/>
            <person name="Bertelli C."/>
            <person name="Schilde C."/>
            <person name="Kianianmomeni A."/>
            <person name="Burglin T.R."/>
            <person name="Frech C."/>
            <person name="Turcotte B."/>
            <person name="Kopec K.O."/>
            <person name="Synnott J.M."/>
            <person name="Choo C."/>
            <person name="Paponov I."/>
            <person name="Finkler A."/>
            <person name="Soon Heng Tan C."/>
            <person name="Hutchins A.P."/>
            <person name="Weinmeier T."/>
            <person name="Rattei T."/>
            <person name="Chu J.S."/>
            <person name="Gimenez G."/>
            <person name="Irimia M."/>
            <person name="Rigden D.J."/>
            <person name="Fitzpatrick D.A."/>
            <person name="Lorenzo-Morales J."/>
            <person name="Bateman A."/>
            <person name="Chiu C.H."/>
            <person name="Tang P."/>
            <person name="Hegemann P."/>
            <person name="Fromm H."/>
            <person name="Raoult D."/>
            <person name="Greub G."/>
            <person name="Miranda-Saavedra D."/>
            <person name="Chen N."/>
            <person name="Nash P."/>
            <person name="Ginger M.L."/>
            <person name="Horn M."/>
            <person name="Schaap P."/>
            <person name="Caler L."/>
            <person name="Loftus B."/>
        </authorList>
    </citation>
    <scope>NUCLEOTIDE SEQUENCE [LARGE SCALE GENOMIC DNA]</scope>
    <source>
        <strain evidence="7 8">Neff</strain>
    </source>
</reference>
<organism evidence="7 8">
    <name type="scientific">Acanthamoeba castellanii (strain ATCC 30010 / Neff)</name>
    <dbReference type="NCBI Taxonomy" id="1257118"/>
    <lineage>
        <taxon>Eukaryota</taxon>
        <taxon>Amoebozoa</taxon>
        <taxon>Discosea</taxon>
        <taxon>Longamoebia</taxon>
        <taxon>Centramoebida</taxon>
        <taxon>Acanthamoebidae</taxon>
        <taxon>Acanthamoeba</taxon>
    </lineage>
</organism>
<dbReference type="Pfam" id="PF00326">
    <property type="entry name" value="Peptidase_S9"/>
    <property type="match status" value="1"/>
</dbReference>
<proteinExistence type="inferred from homology"/>
<keyword evidence="4" id="KW-0378">Hydrolase</keyword>
<keyword evidence="2" id="KW-0645">Protease</keyword>